<dbReference type="AlphaFoldDB" id="Q6ZKC6"/>
<reference evidence="3" key="2">
    <citation type="journal article" date="2008" name="Nucleic Acids Res.">
        <title>The rice annotation project database (RAP-DB): 2008 update.</title>
        <authorList>
            <consortium name="The rice annotation project (RAP)"/>
        </authorList>
    </citation>
    <scope>GENOME REANNOTATION</scope>
    <source>
        <strain evidence="3">cv. Nipponbare</strain>
    </source>
</reference>
<feature type="region of interest" description="Disordered" evidence="1">
    <location>
        <begin position="1"/>
        <end position="123"/>
    </location>
</feature>
<evidence type="ECO:0000313" key="3">
    <source>
        <dbReference type="Proteomes" id="UP000000763"/>
    </source>
</evidence>
<feature type="compositionally biased region" description="Basic and acidic residues" evidence="1">
    <location>
        <begin position="93"/>
        <end position="121"/>
    </location>
</feature>
<organism evidence="2 3">
    <name type="scientific">Oryza sativa subsp. japonica</name>
    <name type="common">Rice</name>
    <dbReference type="NCBI Taxonomy" id="39947"/>
    <lineage>
        <taxon>Eukaryota</taxon>
        <taxon>Viridiplantae</taxon>
        <taxon>Streptophyta</taxon>
        <taxon>Embryophyta</taxon>
        <taxon>Tracheophyta</taxon>
        <taxon>Spermatophyta</taxon>
        <taxon>Magnoliopsida</taxon>
        <taxon>Liliopsida</taxon>
        <taxon>Poales</taxon>
        <taxon>Poaceae</taxon>
        <taxon>BOP clade</taxon>
        <taxon>Oryzoideae</taxon>
        <taxon>Oryzeae</taxon>
        <taxon>Oryzinae</taxon>
        <taxon>Oryza</taxon>
        <taxon>Oryza sativa</taxon>
    </lineage>
</organism>
<sequence length="136" mass="14875">MREEEGLAADPVEGRALPLPAASLPPDPAEGRAPLPAIARCLPSRRRPPPPLWLDPVEGRALPPPAASHHAAGRCPPPSITPPPKPVARRREKTRERREPREEAREGEREGDRDEADKFDSYRASAWIGSARLGLV</sequence>
<reference evidence="3" key="1">
    <citation type="journal article" date="2005" name="Nature">
        <title>The map-based sequence of the rice genome.</title>
        <authorList>
            <consortium name="International rice genome sequencing project (IRGSP)"/>
            <person name="Matsumoto T."/>
            <person name="Wu J."/>
            <person name="Kanamori H."/>
            <person name="Katayose Y."/>
            <person name="Fujisawa M."/>
            <person name="Namiki N."/>
            <person name="Mizuno H."/>
            <person name="Yamamoto K."/>
            <person name="Antonio B.A."/>
            <person name="Baba T."/>
            <person name="Sakata K."/>
            <person name="Nagamura Y."/>
            <person name="Aoki H."/>
            <person name="Arikawa K."/>
            <person name="Arita K."/>
            <person name="Bito T."/>
            <person name="Chiden Y."/>
            <person name="Fujitsuka N."/>
            <person name="Fukunaka R."/>
            <person name="Hamada M."/>
            <person name="Harada C."/>
            <person name="Hayashi A."/>
            <person name="Hijishita S."/>
            <person name="Honda M."/>
            <person name="Hosokawa S."/>
            <person name="Ichikawa Y."/>
            <person name="Idonuma A."/>
            <person name="Iijima M."/>
            <person name="Ikeda M."/>
            <person name="Ikeno M."/>
            <person name="Ito K."/>
            <person name="Ito S."/>
            <person name="Ito T."/>
            <person name="Ito Y."/>
            <person name="Ito Y."/>
            <person name="Iwabuchi A."/>
            <person name="Kamiya K."/>
            <person name="Karasawa W."/>
            <person name="Kurita K."/>
            <person name="Katagiri S."/>
            <person name="Kikuta A."/>
            <person name="Kobayashi H."/>
            <person name="Kobayashi N."/>
            <person name="Machita K."/>
            <person name="Maehara T."/>
            <person name="Masukawa M."/>
            <person name="Mizubayashi T."/>
            <person name="Mukai Y."/>
            <person name="Nagasaki H."/>
            <person name="Nagata Y."/>
            <person name="Naito S."/>
            <person name="Nakashima M."/>
            <person name="Nakama Y."/>
            <person name="Nakamichi Y."/>
            <person name="Nakamura M."/>
            <person name="Meguro A."/>
            <person name="Negishi M."/>
            <person name="Ohta I."/>
            <person name="Ohta T."/>
            <person name="Okamoto M."/>
            <person name="Ono N."/>
            <person name="Saji S."/>
            <person name="Sakaguchi M."/>
            <person name="Sakai K."/>
            <person name="Shibata M."/>
            <person name="Shimokawa T."/>
            <person name="Song J."/>
            <person name="Takazaki Y."/>
            <person name="Terasawa K."/>
            <person name="Tsugane M."/>
            <person name="Tsuji K."/>
            <person name="Ueda S."/>
            <person name="Waki K."/>
            <person name="Yamagata H."/>
            <person name="Yamamoto M."/>
            <person name="Yamamoto S."/>
            <person name="Yamane H."/>
            <person name="Yoshiki S."/>
            <person name="Yoshihara R."/>
            <person name="Yukawa K."/>
            <person name="Zhong H."/>
            <person name="Yano M."/>
            <person name="Yuan Q."/>
            <person name="Ouyang S."/>
            <person name="Liu J."/>
            <person name="Jones K.M."/>
            <person name="Gansberger K."/>
            <person name="Moffat K."/>
            <person name="Hill J."/>
            <person name="Bera J."/>
            <person name="Fadrosh D."/>
            <person name="Jin S."/>
            <person name="Johri S."/>
            <person name="Kim M."/>
            <person name="Overton L."/>
            <person name="Reardon M."/>
            <person name="Tsitrin T."/>
            <person name="Vuong H."/>
            <person name="Weaver B."/>
            <person name="Ciecko A."/>
            <person name="Tallon L."/>
            <person name="Jackson J."/>
            <person name="Pai G."/>
            <person name="Aken S.V."/>
            <person name="Utterback T."/>
            <person name="Reidmuller S."/>
            <person name="Feldblyum T."/>
            <person name="Hsiao J."/>
            <person name="Zismann V."/>
            <person name="Iobst S."/>
            <person name="de Vazeille A.R."/>
            <person name="Buell C.R."/>
            <person name="Ying K."/>
            <person name="Li Y."/>
            <person name="Lu T."/>
            <person name="Huang Y."/>
            <person name="Zhao Q."/>
            <person name="Feng Q."/>
            <person name="Zhang L."/>
            <person name="Zhu J."/>
            <person name="Weng Q."/>
            <person name="Mu J."/>
            <person name="Lu Y."/>
            <person name="Fan D."/>
            <person name="Liu Y."/>
            <person name="Guan J."/>
            <person name="Zhang Y."/>
            <person name="Yu S."/>
            <person name="Liu X."/>
            <person name="Zhang Y."/>
            <person name="Hong G."/>
            <person name="Han B."/>
            <person name="Choisne N."/>
            <person name="Demange N."/>
            <person name="Orjeda G."/>
            <person name="Samain S."/>
            <person name="Cattolico L."/>
            <person name="Pelletier E."/>
            <person name="Couloux A."/>
            <person name="Segurens B."/>
            <person name="Wincker P."/>
            <person name="D'Hont A."/>
            <person name="Scarpelli C."/>
            <person name="Weissenbach J."/>
            <person name="Salanoubat M."/>
            <person name="Quetier F."/>
            <person name="Yu Y."/>
            <person name="Kim H.R."/>
            <person name="Rambo T."/>
            <person name="Currie J."/>
            <person name="Collura K."/>
            <person name="Luo M."/>
            <person name="Yang T."/>
            <person name="Ammiraju J.S.S."/>
            <person name="Engler F."/>
            <person name="Soderlund C."/>
            <person name="Wing R.A."/>
            <person name="Palmer L.E."/>
            <person name="de la Bastide M."/>
            <person name="Spiegel L."/>
            <person name="Nascimento L."/>
            <person name="Zutavern T."/>
            <person name="O'Shaughnessy A."/>
            <person name="Dike S."/>
            <person name="Dedhia N."/>
            <person name="Preston R."/>
            <person name="Balija V."/>
            <person name="McCombie W.R."/>
            <person name="Chow T."/>
            <person name="Chen H."/>
            <person name="Chung M."/>
            <person name="Chen C."/>
            <person name="Shaw J."/>
            <person name="Wu H."/>
            <person name="Hsiao K."/>
            <person name="Chao Y."/>
            <person name="Chu M."/>
            <person name="Cheng C."/>
            <person name="Hour A."/>
            <person name="Lee P."/>
            <person name="Lin S."/>
            <person name="Lin Y."/>
            <person name="Liou J."/>
            <person name="Liu S."/>
            <person name="Hsing Y."/>
            <person name="Raghuvanshi S."/>
            <person name="Mohanty A."/>
            <person name="Bharti A.K."/>
            <person name="Gaur A."/>
            <person name="Gupta V."/>
            <person name="Kumar D."/>
            <person name="Ravi V."/>
            <person name="Vij S."/>
            <person name="Kapur A."/>
            <person name="Khurana P."/>
            <person name="Khurana P."/>
            <person name="Khurana J.P."/>
            <person name="Tyagi A.K."/>
            <person name="Gaikwad K."/>
            <person name="Singh A."/>
            <person name="Dalal V."/>
            <person name="Srivastava S."/>
            <person name="Dixit A."/>
            <person name="Pal A.K."/>
            <person name="Ghazi I.A."/>
            <person name="Yadav M."/>
            <person name="Pandit A."/>
            <person name="Bhargava A."/>
            <person name="Sureshbabu K."/>
            <person name="Batra K."/>
            <person name="Sharma T.R."/>
            <person name="Mohapatra T."/>
            <person name="Singh N.K."/>
            <person name="Messing J."/>
            <person name="Nelson A.B."/>
            <person name="Fuks G."/>
            <person name="Kavchok S."/>
            <person name="Keizer G."/>
            <person name="Linton E."/>
            <person name="Llaca V."/>
            <person name="Song R."/>
            <person name="Tanyolac B."/>
            <person name="Young S."/>
            <person name="Ho-Il K."/>
            <person name="Hahn J.H."/>
            <person name="Sangsakoo G."/>
            <person name="Vanavichit A."/>
            <person name="de Mattos Luiz.A.T."/>
            <person name="Zimmer P.D."/>
            <person name="Malone G."/>
            <person name="Dellagostin O."/>
            <person name="de Oliveira A.C."/>
            <person name="Bevan M."/>
            <person name="Bancroft I."/>
            <person name="Minx P."/>
            <person name="Cordum H."/>
            <person name="Wilson R."/>
            <person name="Cheng Z."/>
            <person name="Jin W."/>
            <person name="Jiang J."/>
            <person name="Leong S.A."/>
            <person name="Iwama H."/>
            <person name="Gojobori T."/>
            <person name="Itoh T."/>
            <person name="Niimura Y."/>
            <person name="Fujii Y."/>
            <person name="Habara T."/>
            <person name="Sakai H."/>
            <person name="Sato Y."/>
            <person name="Wilson G."/>
            <person name="Kumar K."/>
            <person name="McCouch S."/>
            <person name="Juretic N."/>
            <person name="Hoen D."/>
            <person name="Wright S."/>
            <person name="Bruskiewich R."/>
            <person name="Bureau T."/>
            <person name="Miyao A."/>
            <person name="Hirochika H."/>
            <person name="Nishikawa T."/>
            <person name="Kadowaki K."/>
            <person name="Sugiura M."/>
            <person name="Burr B."/>
            <person name="Sasaki T."/>
        </authorList>
    </citation>
    <scope>NUCLEOTIDE SEQUENCE [LARGE SCALE GENOMIC DNA]</scope>
    <source>
        <strain evidence="3">cv. Nipponbare</strain>
    </source>
</reference>
<protein>
    <submittedName>
        <fullName evidence="2">Uncharacterized protein</fullName>
    </submittedName>
</protein>
<evidence type="ECO:0000256" key="1">
    <source>
        <dbReference type="SAM" id="MobiDB-lite"/>
    </source>
</evidence>
<proteinExistence type="predicted"/>
<gene>
    <name evidence="2" type="primary">OJ1123_G08.9</name>
</gene>
<dbReference type="Proteomes" id="UP000000763">
    <property type="component" value="Chromosome 8"/>
</dbReference>
<name>Q6ZKC6_ORYSJ</name>
<accession>Q6ZKC6</accession>
<feature type="compositionally biased region" description="Pro residues" evidence="1">
    <location>
        <begin position="75"/>
        <end position="86"/>
    </location>
</feature>
<dbReference type="EMBL" id="AP003880">
    <property type="protein sequence ID" value="BAD05206.1"/>
    <property type="molecule type" value="Genomic_DNA"/>
</dbReference>
<evidence type="ECO:0000313" key="2">
    <source>
        <dbReference type="EMBL" id="BAD05206.1"/>
    </source>
</evidence>